<dbReference type="Pfam" id="PF18541">
    <property type="entry name" value="RuvC_III"/>
    <property type="match status" value="1"/>
</dbReference>
<dbReference type="GO" id="GO:0046872">
    <property type="term" value="F:metal ion binding"/>
    <property type="evidence" value="ECO:0007669"/>
    <property type="project" value="UniProtKB-UniRule"/>
</dbReference>
<dbReference type="GO" id="GO:0004519">
    <property type="term" value="F:endonuclease activity"/>
    <property type="evidence" value="ECO:0007669"/>
    <property type="project" value="UniProtKB-UniRule"/>
</dbReference>
<comment type="cofactor">
    <cofactor evidence="1">
        <name>Mg(2+)</name>
        <dbReference type="ChEBI" id="CHEBI:18420"/>
    </cofactor>
</comment>
<name>A0A9D2HSB2_9BACE</name>
<dbReference type="GO" id="GO:0016787">
    <property type="term" value="F:hydrolase activity"/>
    <property type="evidence" value="ECO:0007669"/>
    <property type="project" value="UniProtKB-KW"/>
</dbReference>
<keyword evidence="8 12" id="KW-0051">Antiviral defense</keyword>
<evidence type="ECO:0000256" key="9">
    <source>
        <dbReference type="ARBA" id="ARBA00023125"/>
    </source>
</evidence>
<evidence type="ECO:0000313" key="14">
    <source>
        <dbReference type="EMBL" id="HJA83203.1"/>
    </source>
</evidence>
<dbReference type="InterPro" id="IPR041383">
    <property type="entry name" value="RuvC_III"/>
</dbReference>
<dbReference type="InterPro" id="IPR003615">
    <property type="entry name" value="HNH_nuc"/>
</dbReference>
<dbReference type="PROSITE" id="PS51749">
    <property type="entry name" value="HNH_CAS9"/>
    <property type="match status" value="1"/>
</dbReference>
<dbReference type="HAMAP" id="MF_01480">
    <property type="entry name" value="Cas9"/>
    <property type="match status" value="1"/>
</dbReference>
<evidence type="ECO:0000256" key="12">
    <source>
        <dbReference type="HAMAP-Rule" id="MF_01480"/>
    </source>
</evidence>
<evidence type="ECO:0000256" key="2">
    <source>
        <dbReference type="ARBA" id="ARBA00022722"/>
    </source>
</evidence>
<dbReference type="Pfam" id="PF16593">
    <property type="entry name" value="Cas9-BH"/>
    <property type="match status" value="1"/>
</dbReference>
<dbReference type="GO" id="GO:0051607">
    <property type="term" value="P:defense response to virus"/>
    <property type="evidence" value="ECO:0007669"/>
    <property type="project" value="UniProtKB-UniRule"/>
</dbReference>
<organism evidence="14 15">
    <name type="scientific">Candidatus Bacteroides intestinavium</name>
    <dbReference type="NCBI Taxonomy" id="2838469"/>
    <lineage>
        <taxon>Bacteria</taxon>
        <taxon>Pseudomonadati</taxon>
        <taxon>Bacteroidota</taxon>
        <taxon>Bacteroidia</taxon>
        <taxon>Bacteroidales</taxon>
        <taxon>Bacteroidaceae</taxon>
        <taxon>Bacteroides</taxon>
    </lineage>
</organism>
<keyword evidence="3" id="KW-0479">Metal-binding</keyword>
<dbReference type="GO" id="GO:0043571">
    <property type="term" value="P:maintenance of CRISPR repeat elements"/>
    <property type="evidence" value="ECO:0007669"/>
    <property type="project" value="UniProtKB-UniRule"/>
</dbReference>
<dbReference type="InterPro" id="IPR028629">
    <property type="entry name" value="Cas9"/>
</dbReference>
<dbReference type="NCBIfam" id="TIGR01865">
    <property type="entry name" value="cas_Csn1"/>
    <property type="match status" value="1"/>
</dbReference>
<keyword evidence="6" id="KW-0460">Magnesium</keyword>
<gene>
    <name evidence="12" type="primary">cas9</name>
    <name evidence="14" type="ORF">H9785_04455</name>
</gene>
<protein>
    <recommendedName>
        <fullName evidence="12">CRISPR-associated endonuclease Cas9</fullName>
        <ecNumber evidence="12">3.1.-.-</ecNumber>
    </recommendedName>
</protein>
<evidence type="ECO:0000256" key="11">
    <source>
        <dbReference type="ARBA" id="ARBA00046380"/>
    </source>
</evidence>
<evidence type="ECO:0000313" key="15">
    <source>
        <dbReference type="Proteomes" id="UP000823860"/>
    </source>
</evidence>
<feature type="domain" description="HNH Cas9-type" evidence="13">
    <location>
        <begin position="786"/>
        <end position="955"/>
    </location>
</feature>
<accession>A0A9D2HSB2</accession>
<feature type="active site" description="For RuvC-like nuclease domain" evidence="12">
    <location>
        <position position="8"/>
    </location>
</feature>
<keyword evidence="5 12" id="KW-0378">Hydrolase</keyword>
<comment type="caution">
    <text evidence="14">The sequence shown here is derived from an EMBL/GenBank/DDBJ whole genome shotgun (WGS) entry which is preliminary data.</text>
</comment>
<evidence type="ECO:0000256" key="8">
    <source>
        <dbReference type="ARBA" id="ARBA00023118"/>
    </source>
</evidence>
<evidence type="ECO:0000256" key="6">
    <source>
        <dbReference type="ARBA" id="ARBA00022842"/>
    </source>
</evidence>
<dbReference type="GO" id="GO:0003677">
    <property type="term" value="F:DNA binding"/>
    <property type="evidence" value="ECO:0007669"/>
    <property type="project" value="UniProtKB-UniRule"/>
</dbReference>
<evidence type="ECO:0000256" key="5">
    <source>
        <dbReference type="ARBA" id="ARBA00022801"/>
    </source>
</evidence>
<comment type="caution">
    <text evidence="12">Lacks conserved residue(s) required for the propagation of feature annotation.</text>
</comment>
<dbReference type="InterPro" id="IPR032239">
    <property type="entry name" value="Cas9-BH"/>
</dbReference>
<keyword evidence="7 12" id="KW-0694">RNA-binding</keyword>
<evidence type="ECO:0000256" key="7">
    <source>
        <dbReference type="ARBA" id="ARBA00022884"/>
    </source>
</evidence>
<keyword evidence="2 12" id="KW-0540">Nuclease</keyword>
<dbReference type="GO" id="GO:0003723">
    <property type="term" value="F:RNA binding"/>
    <property type="evidence" value="ECO:0007669"/>
    <property type="project" value="UniProtKB-UniRule"/>
</dbReference>
<evidence type="ECO:0000256" key="10">
    <source>
        <dbReference type="ARBA" id="ARBA00023211"/>
    </source>
</evidence>
<comment type="function">
    <text evidence="12">CRISPR (clustered regularly interspaced short palindromic repeat) is an adaptive immune system that provides protection against mobile genetic elements (viruses, transposable elements and conjugative plasmids). CRISPR clusters contain spacers, sequences complementary to antecedent mobile elements, and target invading nucleic acids. CRISPR clusters are transcribed and processed into CRISPR RNA (crRNA). In type II CRISPR systems correct processing of pre-crRNA requires a trans-encoded small RNA (tracrRNA), endogenous ribonuclease 3 (rnc) and this protein. The tracrRNA serves as a guide for ribonuclease 3-aided processing of pre-crRNA. Subsequently Cas9/crRNA/tracrRNA endonucleolytically cleaves linear or circular dsDNA target complementary to the spacer; Cas9 is inactive in the absence of the 2 guide RNAs (gRNA). Cas9 recognizes the protospacer adjacent motif (PAM) in the CRISPR repeat sequences to help distinguish self versus nonself, as targets within the bacterial CRISPR locus do not have PAMs. PAM recognition is also required for catalytic activity.</text>
</comment>
<evidence type="ECO:0000256" key="1">
    <source>
        <dbReference type="ARBA" id="ARBA00001946"/>
    </source>
</evidence>
<keyword evidence="9 12" id="KW-0238">DNA-binding</keyword>
<evidence type="ECO:0000259" key="13">
    <source>
        <dbReference type="PROSITE" id="PS51749"/>
    </source>
</evidence>
<dbReference type="Proteomes" id="UP000823860">
    <property type="component" value="Unassembled WGS sequence"/>
</dbReference>
<evidence type="ECO:0000256" key="3">
    <source>
        <dbReference type="ARBA" id="ARBA00022723"/>
    </source>
</evidence>
<feature type="active site" description="Proton acceptor for HNH nuclease domain" evidence="12">
    <location>
        <position position="864"/>
    </location>
</feature>
<evidence type="ECO:0000256" key="4">
    <source>
        <dbReference type="ARBA" id="ARBA00022759"/>
    </source>
</evidence>
<keyword evidence="4 12" id="KW-0255">Endonuclease</keyword>
<dbReference type="InterPro" id="IPR036397">
    <property type="entry name" value="RNaseH_sf"/>
</dbReference>
<reference evidence="14" key="1">
    <citation type="journal article" date="2021" name="PeerJ">
        <title>Extensive microbial diversity within the chicken gut microbiome revealed by metagenomics and culture.</title>
        <authorList>
            <person name="Gilroy R."/>
            <person name="Ravi A."/>
            <person name="Getino M."/>
            <person name="Pursley I."/>
            <person name="Horton D.L."/>
            <person name="Alikhan N.F."/>
            <person name="Baker D."/>
            <person name="Gharbi K."/>
            <person name="Hall N."/>
            <person name="Watson M."/>
            <person name="Adriaenssens E.M."/>
            <person name="Foster-Nyarko E."/>
            <person name="Jarju S."/>
            <person name="Secka A."/>
            <person name="Antonio M."/>
            <person name="Oren A."/>
            <person name="Chaudhuri R.R."/>
            <person name="La Ragione R."/>
            <person name="Hildebrand F."/>
            <person name="Pallen M.J."/>
        </authorList>
    </citation>
    <scope>NUCLEOTIDE SEQUENCE</scope>
    <source>
        <strain evidence="14">ChiHecec1B25-7008</strain>
    </source>
</reference>
<comment type="similarity">
    <text evidence="12">Belongs to the CRISPR-associated Cas9 family.</text>
</comment>
<dbReference type="InterPro" id="IPR033114">
    <property type="entry name" value="HNH_CAS9"/>
</dbReference>
<dbReference type="EMBL" id="DWZE01000058">
    <property type="protein sequence ID" value="HJA83203.1"/>
    <property type="molecule type" value="Genomic_DNA"/>
</dbReference>
<comment type="domain">
    <text evidence="12">Has 2 endonuclease domains. The discontinuous RuvC-like domain cleaves the target DNA noncomplementary to crRNA while the HNH nuclease domain cleaves the target DNA complementary to crRNA.</text>
</comment>
<sequence length="1506" mass="176304">MKVVVGIDVGTNSIGWAILINDEKGVCFIDQAGSRIIPMDATVLGNFDKGNSTSQTSERTRFRIIRRLYERCILRRERLHRVLNILGFLPEHYARQIDFVHNSGKFIKGTEPKLAWTKDPMGNNVFLFQESFHEMLADFARHHPSFLSNGRKVPYDWTLYYLRKKALTQSISKEELAWILLNFNQKRGYYQLRGAEEVEEKNKQIEYRSLKVIKVEATEDKKGKGIWYNIYLENGWLYRRSSSVSLKSWEGMTKDFIVTTELNDDGTPKKDKQGAVKRSFRAPNEDDWMLLKVKTENDINASHKTIGEYIYDTLLERPQQKIRGKLVRTVERKFYKDELRRILEVQATFHPELQDRALLVQCIQELYPHNEGHRNLISGRDFIHLFIDDILFYQRPLKSKKSLVGNCPYESHKGIDKETGEIKEYGVKCIAKSHPLYQEFRLWQFLSYLRIYQKEKYVDGKLKTDVDVTNEFITSEEEMTALFEWLNERKNIDQKSFLKYPPFGLKKNAQNEYRWNYVEDKTYPCNETHAAISTRLAMANISVRLSPQVEEHLWHLLYSISDKEELRKALTTFANKQQWETDSFVESFIKMPPFEKDYGAYSAKAIKKLLPLMRLGKYWSGEAIDTNTRMRIEKLIHGEADESIGQRTREKTIHLKTPEQFKGLPPWLACYIVYDRHSEAQEITRWESPADIDRYLNNFHQHSLHNPIVEQIVLETLRVVRDIWKKKGQIDEIHIELGRNMKETASKRAQQTARTIENENTNLRIKALLAEFVNSEFGIENVRPHSLSQQNLLRIYEEAVLQENADQLPDDITDFLKKLRENKQPTRNEFIRYKCWLEQKYCSPYTGEIIPLSKLFTPAYEIEHIIPKARFFDDSFSNKVICEAAVNKLKDKQLGYEFIKNHHGQRVETGFGGTVQVFTEEAYEAFVKDHYRNNRTKMKKLLMEDIPDKFIERQLNDSRYISTIVKCLLSNIVREKDGQGDLEQEAISKNVIVCTGGITDRLKKDWGLNDVWNDLVAPRFERLNRLSGKTCFGHWEQTEGKRFFRTELPLEYQRGFSKKRIDHRHHAMDAIVIACATRNHINYLNNESARKDAKISRGDLQRLLCDKRGTDDKGNYNWIIRKPWKTFTQDVRQTLENIIIGFKQNLRVINKCTNHYTHYDANGEKIVDKQRKGDSWAIRKPLHKDTVFGRVNLRKVRGVRLSLALEMPQMIVDKKLKSKIQQLIAYKYDKKRIERYFKENTFDWKGYNLSKIPVYYYTDTIEPLVASRKPLDTSFTEKKIRESVTDTGIQKILFAHLADKNNKAELAFSPEGIEEMNRNLLLLNSGKPHQPIYKVRVYEPLGNKFPVGESGNKTSKYVEAAKGTNLFFAIYATADGKRTYATLPLHIVIEREKQGLKPVPEQDEAGNQLLFWLSPNDLVYLPTPEEIETGRIGEVDKRRIYKIVSFTGTRLYGIPHRIANLILDRMEFYSLNKIEFTDDKESIKEICQPLKVDRLGNIIQLGEPSL</sequence>
<dbReference type="Pfam" id="PF13395">
    <property type="entry name" value="HNH_4"/>
    <property type="match status" value="1"/>
</dbReference>
<dbReference type="Gene3D" id="3.30.420.10">
    <property type="entry name" value="Ribonuclease H-like superfamily/Ribonuclease H"/>
    <property type="match status" value="3"/>
</dbReference>
<dbReference type="EC" id="3.1.-.-" evidence="12"/>
<reference evidence="14" key="2">
    <citation type="submission" date="2021-04" db="EMBL/GenBank/DDBJ databases">
        <authorList>
            <person name="Gilroy R."/>
        </authorList>
    </citation>
    <scope>NUCLEOTIDE SEQUENCE</scope>
    <source>
        <strain evidence="14">ChiHecec1B25-7008</strain>
    </source>
</reference>
<keyword evidence="10" id="KW-0464">Manganese</keyword>
<comment type="subunit">
    <text evidence="11 12">Monomer. Binds crRNA and tracrRNA.</text>
</comment>
<proteinExistence type="inferred from homology"/>